<keyword evidence="4" id="KW-1185">Reference proteome</keyword>
<feature type="region of interest" description="Disordered" evidence="1">
    <location>
        <begin position="1012"/>
        <end position="1092"/>
    </location>
</feature>
<evidence type="ECO:0000313" key="3">
    <source>
        <dbReference type="EMBL" id="KAH8705922.1"/>
    </source>
</evidence>
<dbReference type="GO" id="GO:0005634">
    <property type="term" value="C:nucleus"/>
    <property type="evidence" value="ECO:0007669"/>
    <property type="project" value="TreeGrafter"/>
</dbReference>
<dbReference type="InterPro" id="IPR003593">
    <property type="entry name" value="AAA+_ATPase"/>
</dbReference>
<evidence type="ECO:0000259" key="2">
    <source>
        <dbReference type="SMART" id="SM00382"/>
    </source>
</evidence>
<name>A0AAD4L4P8_9EURO</name>
<comment type="caution">
    <text evidence="3">The sequence shown here is derived from an EMBL/GenBank/DDBJ whole genome shotgun (WGS) entry which is preliminary data.</text>
</comment>
<dbReference type="PANTHER" id="PTHR23389">
    <property type="entry name" value="CHROMOSOME TRANSMISSION FIDELITY FACTOR 18"/>
    <property type="match status" value="1"/>
</dbReference>
<dbReference type="RefSeq" id="XP_046078543.1">
    <property type="nucleotide sequence ID" value="XM_046212485.1"/>
</dbReference>
<organism evidence="3 4">
    <name type="scientific">Talaromyces proteolyticus</name>
    <dbReference type="NCBI Taxonomy" id="1131652"/>
    <lineage>
        <taxon>Eukaryota</taxon>
        <taxon>Fungi</taxon>
        <taxon>Dikarya</taxon>
        <taxon>Ascomycota</taxon>
        <taxon>Pezizomycotina</taxon>
        <taxon>Eurotiomycetes</taxon>
        <taxon>Eurotiomycetidae</taxon>
        <taxon>Eurotiales</taxon>
        <taxon>Trichocomaceae</taxon>
        <taxon>Talaromyces</taxon>
        <taxon>Talaromyces sect. Bacilispori</taxon>
    </lineage>
</organism>
<dbReference type="SMART" id="SM00382">
    <property type="entry name" value="AAA"/>
    <property type="match status" value="1"/>
</dbReference>
<dbReference type="PANTHER" id="PTHR23389:SF3">
    <property type="entry name" value="CHROMOSOME TRANSMISSION FIDELITY PROTEIN 18 HOMOLOG"/>
    <property type="match status" value="1"/>
</dbReference>
<feature type="domain" description="AAA+ ATPase" evidence="2">
    <location>
        <begin position="438"/>
        <end position="604"/>
    </location>
</feature>
<dbReference type="CDD" id="cd00009">
    <property type="entry name" value="AAA"/>
    <property type="match status" value="1"/>
</dbReference>
<proteinExistence type="predicted"/>
<dbReference type="GO" id="GO:0003677">
    <property type="term" value="F:DNA binding"/>
    <property type="evidence" value="ECO:0007669"/>
    <property type="project" value="TreeGrafter"/>
</dbReference>
<dbReference type="Proteomes" id="UP001201262">
    <property type="component" value="Unassembled WGS sequence"/>
</dbReference>
<dbReference type="GO" id="GO:0005524">
    <property type="term" value="F:ATP binding"/>
    <property type="evidence" value="ECO:0007669"/>
    <property type="project" value="InterPro"/>
</dbReference>
<dbReference type="Pfam" id="PF00004">
    <property type="entry name" value="AAA"/>
    <property type="match status" value="1"/>
</dbReference>
<dbReference type="Gene3D" id="3.40.50.300">
    <property type="entry name" value="P-loop containing nucleotide triphosphate hydrolases"/>
    <property type="match status" value="1"/>
</dbReference>
<evidence type="ECO:0000313" key="4">
    <source>
        <dbReference type="Proteomes" id="UP001201262"/>
    </source>
</evidence>
<dbReference type="InterPro" id="IPR027417">
    <property type="entry name" value="P-loop_NTPase"/>
</dbReference>
<dbReference type="EMBL" id="JAJTJA010000001">
    <property type="protein sequence ID" value="KAH8705922.1"/>
    <property type="molecule type" value="Genomic_DNA"/>
</dbReference>
<reference evidence="3" key="1">
    <citation type="submission" date="2021-12" db="EMBL/GenBank/DDBJ databases">
        <title>Convergent genome expansion in fungi linked to evolution of root-endophyte symbiosis.</title>
        <authorList>
            <consortium name="DOE Joint Genome Institute"/>
            <person name="Ke Y.-H."/>
            <person name="Bonito G."/>
            <person name="Liao H.-L."/>
            <person name="Looney B."/>
            <person name="Rojas-Flechas A."/>
            <person name="Nash J."/>
            <person name="Hameed K."/>
            <person name="Schadt C."/>
            <person name="Martin F."/>
            <person name="Crous P.W."/>
            <person name="Miettinen O."/>
            <person name="Magnuson J.K."/>
            <person name="Labbe J."/>
            <person name="Jacobson D."/>
            <person name="Doktycz M.J."/>
            <person name="Veneault-Fourrey C."/>
            <person name="Kuo A."/>
            <person name="Mondo S."/>
            <person name="Calhoun S."/>
            <person name="Riley R."/>
            <person name="Ohm R."/>
            <person name="LaButti K."/>
            <person name="Andreopoulos B."/>
            <person name="Pangilinan J."/>
            <person name="Nolan M."/>
            <person name="Tritt A."/>
            <person name="Clum A."/>
            <person name="Lipzen A."/>
            <person name="Daum C."/>
            <person name="Barry K."/>
            <person name="Grigoriev I.V."/>
            <person name="Vilgalys R."/>
        </authorList>
    </citation>
    <scope>NUCLEOTIDE SEQUENCE</scope>
    <source>
        <strain evidence="3">PMI_201</strain>
    </source>
</reference>
<accession>A0AAD4L4P8</accession>
<protein>
    <recommendedName>
        <fullName evidence="2">AAA+ ATPase domain-containing protein</fullName>
    </recommendedName>
</protein>
<sequence>MAAAIPSSEFDPLVYLNSEPPDLVQFDAEPDPSFFTDDLEALEEQRLEIAERNRQNRVVIQSRTWKLSDVFRSDEDIRPVTPTKSHRRLIHKSIISDTIIPSSPPVAIMPLISSPPTHPAGPPLVEARKRKSEVPQQIDEPKRQKVVGGFVDDDDDDNDQIEALREAYEAENVCRMPKVIGGFDDDEDALAEMHANYSPYSAPFREQQEKLEKAKISRRLVPGPFIEEDDDYNSVDGLDGTQVESDFTLLQSMSKAATTETIPSTTESSNIGFGGASLSGTTIDISPKQGFITIKTCAGKIHRVISRQATAGVSYERLIASRSTQAPGKAQRSYYGIEIHKLLDEAARQRKDDADRAEVARQVQPSIEPVGVDKSKEKSSNLMWTEKYRARKFTDLIGDERTHRSVLRWLKSWDHIVFPGLANPKKSQKGNDEGERAHRKILMLTGPPGLGKTTLAHVCARQAGYEVLEINASDDRSKDVVKGRIKDSVGTENVKSVGMETDPHKASKAARPVCVVVDEVDGVVGGSGAGGEGGFIKALIDLVMTDQKNSSRANQGSSVAKKGKGDNFRLLRPMILICNDVYHPSLRPLRTANIAEVIHVRHVPLENVIQRMKMILGREKVAFDNDGVRRLCEASWGITAKKDRTDINRGTAEGDIRSVLVSAEWVARKLRATTADPRLTRGWLEKHILDDSQRDGSSKGLGRGGIRDVVNRVFVEGAGFPAPPVGADSFMDPFEREKTKTPVGVADLRRRHAITKLREMVETTGDYDRCITDCFIAYPTRAFQDDTFLSKPNSAYDWLHFHDMASSKVYTNQDWEMNPYLSQSVVAFHHLFASSKGSSVRNNKMVDDNESEEEHPFSGPRADFAAFEALKQNKSILVGFQSTFSAPLLRLFRSLDCVATDLVPSLMRILSPDVKPVVVRGSEQKSVASVRKESEKVLVRAAVRVMVGLRVTYEKARVENEGVHGGWVYRLEPPIDTLIGFSKIKGTILDAGGSGPVRYAVRQVLDQEYRKETMRKQSEYSQAKYGGSSSKGGDPNEDDDKENGATKAKRDNPGAKRDFFGRIINESLSTTSDKDNHTHKRKSSGQKQGQHKVWVTFHEGFSNAVRKPISLSELLAEL</sequence>
<evidence type="ECO:0000256" key="1">
    <source>
        <dbReference type="SAM" id="MobiDB-lite"/>
    </source>
</evidence>
<dbReference type="SUPFAM" id="SSF52540">
    <property type="entry name" value="P-loop containing nucleoside triphosphate hydrolases"/>
    <property type="match status" value="1"/>
</dbReference>
<dbReference type="AlphaFoldDB" id="A0AAD4L4P8"/>
<dbReference type="InterPro" id="IPR003959">
    <property type="entry name" value="ATPase_AAA_core"/>
</dbReference>
<feature type="compositionally biased region" description="Basic and acidic residues" evidence="1">
    <location>
        <begin position="1042"/>
        <end position="1060"/>
    </location>
</feature>
<dbReference type="GO" id="GO:0016887">
    <property type="term" value="F:ATP hydrolysis activity"/>
    <property type="evidence" value="ECO:0007669"/>
    <property type="project" value="InterPro"/>
</dbReference>
<gene>
    <name evidence="3" type="ORF">BGW36DRAFT_311722</name>
</gene>
<dbReference type="GeneID" id="70242772"/>